<dbReference type="InterPro" id="IPR008271">
    <property type="entry name" value="Ser/Thr_kinase_AS"/>
</dbReference>
<dbReference type="InterPro" id="IPR000719">
    <property type="entry name" value="Prot_kinase_dom"/>
</dbReference>
<dbReference type="Gramene" id="rna38589">
    <property type="protein sequence ID" value="RHN44466.1"/>
    <property type="gene ID" value="gene38589"/>
</dbReference>
<proteinExistence type="predicted"/>
<evidence type="ECO:0000256" key="4">
    <source>
        <dbReference type="ARBA" id="ARBA00022741"/>
    </source>
</evidence>
<evidence type="ECO:0000256" key="3">
    <source>
        <dbReference type="ARBA" id="ARBA00022679"/>
    </source>
</evidence>
<dbReference type="PROSITE" id="PS50011">
    <property type="entry name" value="PROTEIN_KINASE_DOM"/>
    <property type="match status" value="1"/>
</dbReference>
<evidence type="ECO:0000256" key="6">
    <source>
        <dbReference type="ARBA" id="ARBA00022840"/>
    </source>
</evidence>
<evidence type="ECO:0000256" key="5">
    <source>
        <dbReference type="ARBA" id="ARBA00022777"/>
    </source>
</evidence>
<dbReference type="Proteomes" id="UP000265566">
    <property type="component" value="Chromosome 7"/>
</dbReference>
<dbReference type="GO" id="GO:0004674">
    <property type="term" value="F:protein serine/threonine kinase activity"/>
    <property type="evidence" value="ECO:0007669"/>
    <property type="project" value="UniProtKB-KW"/>
</dbReference>
<evidence type="ECO:0000256" key="7">
    <source>
        <dbReference type="ARBA" id="ARBA00047899"/>
    </source>
</evidence>
<protein>
    <recommendedName>
        <fullName evidence="1">non-specific serine/threonine protein kinase</fullName>
        <ecNumber evidence="1">2.7.11.1</ecNumber>
    </recommendedName>
</protein>
<keyword evidence="3 10" id="KW-0808">Transferase</keyword>
<dbReference type="PANTHER" id="PTHR27003">
    <property type="entry name" value="OS07G0166700 PROTEIN"/>
    <property type="match status" value="1"/>
</dbReference>
<dbReference type="GO" id="GO:0005524">
    <property type="term" value="F:ATP binding"/>
    <property type="evidence" value="ECO:0007669"/>
    <property type="project" value="UniProtKB-KW"/>
</dbReference>
<evidence type="ECO:0000256" key="8">
    <source>
        <dbReference type="ARBA" id="ARBA00048679"/>
    </source>
</evidence>
<comment type="catalytic activity">
    <reaction evidence="8">
        <text>L-seryl-[protein] + ATP = O-phospho-L-seryl-[protein] + ADP + H(+)</text>
        <dbReference type="Rhea" id="RHEA:17989"/>
        <dbReference type="Rhea" id="RHEA-COMP:9863"/>
        <dbReference type="Rhea" id="RHEA-COMP:11604"/>
        <dbReference type="ChEBI" id="CHEBI:15378"/>
        <dbReference type="ChEBI" id="CHEBI:29999"/>
        <dbReference type="ChEBI" id="CHEBI:30616"/>
        <dbReference type="ChEBI" id="CHEBI:83421"/>
        <dbReference type="ChEBI" id="CHEBI:456216"/>
        <dbReference type="EC" id="2.7.11.1"/>
    </reaction>
</comment>
<dbReference type="PROSITE" id="PS00108">
    <property type="entry name" value="PROTEIN_KINASE_ST"/>
    <property type="match status" value="1"/>
</dbReference>
<dbReference type="EMBL" id="PSQE01000007">
    <property type="protein sequence ID" value="RHN44466.1"/>
    <property type="molecule type" value="Genomic_DNA"/>
</dbReference>
<dbReference type="PANTHER" id="PTHR27003:SF476">
    <property type="entry name" value="RECEPTOR-LIKE KINASE FERONIA-LIKE PROTEIN"/>
    <property type="match status" value="1"/>
</dbReference>
<evidence type="ECO:0000313" key="10">
    <source>
        <dbReference type="EMBL" id="RHN44466.1"/>
    </source>
</evidence>
<keyword evidence="4" id="KW-0547">Nucleotide-binding</keyword>
<comment type="caution">
    <text evidence="10">The sequence shown here is derived from an EMBL/GenBank/DDBJ whole genome shotgun (WGS) entry which is preliminary data.</text>
</comment>
<evidence type="ECO:0000259" key="9">
    <source>
        <dbReference type="PROSITE" id="PS50011"/>
    </source>
</evidence>
<dbReference type="InterPro" id="IPR045272">
    <property type="entry name" value="ANXUR1/2-like"/>
</dbReference>
<dbReference type="AlphaFoldDB" id="A0A396GTJ4"/>
<keyword evidence="6" id="KW-0067">ATP-binding</keyword>
<dbReference type="GO" id="GO:0004714">
    <property type="term" value="F:transmembrane receptor protein tyrosine kinase activity"/>
    <property type="evidence" value="ECO:0007669"/>
    <property type="project" value="InterPro"/>
</dbReference>
<keyword evidence="5" id="KW-0418">Kinase</keyword>
<dbReference type="EC" id="2.7.11.1" evidence="1"/>
<dbReference type="FunFam" id="1.10.510.10:FF:001023">
    <property type="entry name" value="Os07g0541700 protein"/>
    <property type="match status" value="1"/>
</dbReference>
<evidence type="ECO:0000256" key="2">
    <source>
        <dbReference type="ARBA" id="ARBA00022527"/>
    </source>
</evidence>
<reference evidence="10" key="1">
    <citation type="journal article" date="2018" name="Nat. Plants">
        <title>Whole-genome landscape of Medicago truncatula symbiotic genes.</title>
        <authorList>
            <person name="Pecrix Y."/>
            <person name="Gamas P."/>
            <person name="Carrere S."/>
        </authorList>
    </citation>
    <scope>NUCLEOTIDE SEQUENCE</scope>
    <source>
        <tissue evidence="10">Leaves</tissue>
    </source>
</reference>
<dbReference type="Gene3D" id="1.10.510.10">
    <property type="entry name" value="Transferase(Phosphotransferase) domain 1"/>
    <property type="match status" value="1"/>
</dbReference>
<sequence length="140" mass="15951">MNEIEMLSQLRHIHLVSLIGYCNEDAEMILVYDFMQRGTLSEHLYGSDNEPLRWNQRLEILLGAARGLNYLHEGAKHNIIHRDVKSTNILLDEKWVAKVSDFGLSKVGPTGISMTHVSTMVKGSIGYLDPECYLLSYPKF</sequence>
<accession>A0A396GTJ4</accession>
<dbReference type="InterPro" id="IPR011009">
    <property type="entry name" value="Kinase-like_dom_sf"/>
</dbReference>
<name>A0A396GTJ4_MEDTR</name>
<comment type="catalytic activity">
    <reaction evidence="7">
        <text>L-threonyl-[protein] + ATP = O-phospho-L-threonyl-[protein] + ADP + H(+)</text>
        <dbReference type="Rhea" id="RHEA:46608"/>
        <dbReference type="Rhea" id="RHEA-COMP:11060"/>
        <dbReference type="Rhea" id="RHEA-COMP:11605"/>
        <dbReference type="ChEBI" id="CHEBI:15378"/>
        <dbReference type="ChEBI" id="CHEBI:30013"/>
        <dbReference type="ChEBI" id="CHEBI:30616"/>
        <dbReference type="ChEBI" id="CHEBI:61977"/>
        <dbReference type="ChEBI" id="CHEBI:456216"/>
        <dbReference type="EC" id="2.7.11.1"/>
    </reaction>
</comment>
<dbReference type="InterPro" id="IPR001245">
    <property type="entry name" value="Ser-Thr/Tyr_kinase_cat_dom"/>
</dbReference>
<organism evidence="10">
    <name type="scientific">Medicago truncatula</name>
    <name type="common">Barrel medic</name>
    <name type="synonym">Medicago tribuloides</name>
    <dbReference type="NCBI Taxonomy" id="3880"/>
    <lineage>
        <taxon>Eukaryota</taxon>
        <taxon>Viridiplantae</taxon>
        <taxon>Streptophyta</taxon>
        <taxon>Embryophyta</taxon>
        <taxon>Tracheophyta</taxon>
        <taxon>Spermatophyta</taxon>
        <taxon>Magnoliopsida</taxon>
        <taxon>eudicotyledons</taxon>
        <taxon>Gunneridae</taxon>
        <taxon>Pentapetalae</taxon>
        <taxon>rosids</taxon>
        <taxon>fabids</taxon>
        <taxon>Fabales</taxon>
        <taxon>Fabaceae</taxon>
        <taxon>Papilionoideae</taxon>
        <taxon>50 kb inversion clade</taxon>
        <taxon>NPAAA clade</taxon>
        <taxon>Hologalegina</taxon>
        <taxon>IRL clade</taxon>
        <taxon>Trifolieae</taxon>
        <taxon>Medicago</taxon>
    </lineage>
</organism>
<evidence type="ECO:0000256" key="1">
    <source>
        <dbReference type="ARBA" id="ARBA00012513"/>
    </source>
</evidence>
<keyword evidence="2" id="KW-0723">Serine/threonine-protein kinase</keyword>
<gene>
    <name evidence="10" type="ORF">MtrunA17_Chr7g0219751</name>
</gene>
<dbReference type="Pfam" id="PF07714">
    <property type="entry name" value="PK_Tyr_Ser-Thr"/>
    <property type="match status" value="1"/>
</dbReference>
<dbReference type="SUPFAM" id="SSF56112">
    <property type="entry name" value="Protein kinase-like (PK-like)"/>
    <property type="match status" value="1"/>
</dbReference>
<dbReference type="SMART" id="SM00220">
    <property type="entry name" value="S_TKc"/>
    <property type="match status" value="1"/>
</dbReference>
<feature type="domain" description="Protein kinase" evidence="9">
    <location>
        <begin position="1"/>
        <end position="140"/>
    </location>
</feature>